<dbReference type="RefSeq" id="WP_162662903.1">
    <property type="nucleotide sequence ID" value="NZ_CP048020.1"/>
</dbReference>
<evidence type="ECO:0000256" key="3">
    <source>
        <dbReference type="ARBA" id="ARBA00022475"/>
    </source>
</evidence>
<keyword evidence="6 7" id="KW-0472">Membrane</keyword>
<protein>
    <submittedName>
        <fullName evidence="9">ABC transporter permease subunit</fullName>
    </submittedName>
</protein>
<dbReference type="CDD" id="cd06261">
    <property type="entry name" value="TM_PBP2"/>
    <property type="match status" value="1"/>
</dbReference>
<dbReference type="Pfam" id="PF00528">
    <property type="entry name" value="BPD_transp_1"/>
    <property type="match status" value="1"/>
</dbReference>
<dbReference type="InterPro" id="IPR035906">
    <property type="entry name" value="MetI-like_sf"/>
</dbReference>
<feature type="transmembrane region" description="Helical" evidence="7">
    <location>
        <begin position="244"/>
        <end position="263"/>
    </location>
</feature>
<evidence type="ECO:0000256" key="6">
    <source>
        <dbReference type="ARBA" id="ARBA00023136"/>
    </source>
</evidence>
<dbReference type="EMBL" id="CP048020">
    <property type="protein sequence ID" value="QHX42762.1"/>
    <property type="molecule type" value="Genomic_DNA"/>
</dbReference>
<keyword evidence="5 7" id="KW-1133">Transmembrane helix</keyword>
<comment type="subcellular location">
    <subcellularLocation>
        <location evidence="1 7">Cell membrane</location>
        <topology evidence="1 7">Multi-pass membrane protein</topology>
    </subcellularLocation>
</comment>
<evidence type="ECO:0000256" key="4">
    <source>
        <dbReference type="ARBA" id="ARBA00022692"/>
    </source>
</evidence>
<keyword evidence="3" id="KW-1003">Cell membrane</keyword>
<sequence length="272" mass="29837">MKNHTSIGRCRLPRKKQYMPSLVFAVLFGISIWGCFLLAQETIDWKSSWHNLLHYGRILFLQPKRSDHLPIGELAYSLGISFALSILTTIGGAAIAFFLALGAARNIAPSGVVKIIRIITAIIRSIPTIIWVLVFSVTINIGTDAAVIGMCFHSIAYLVKVFSESFEQINRDTIDALRACGAGFSGIITQAVIPVAATSIISWTFFRFEINFINAVAIGAAAGSGGIGYYLFMAGNLYYDIREVGVITYTIFGTVILLELLSLRLRKGIKQH</sequence>
<comment type="similarity">
    <text evidence="7">Belongs to the binding-protein-dependent transport system permease family.</text>
</comment>
<organism evidence="9 10">
    <name type="scientific">Treponema vincentii</name>
    <dbReference type="NCBI Taxonomy" id="69710"/>
    <lineage>
        <taxon>Bacteria</taxon>
        <taxon>Pseudomonadati</taxon>
        <taxon>Spirochaetota</taxon>
        <taxon>Spirochaetia</taxon>
        <taxon>Spirochaetales</taxon>
        <taxon>Treponemataceae</taxon>
        <taxon>Treponema</taxon>
    </lineage>
</organism>
<evidence type="ECO:0000259" key="8">
    <source>
        <dbReference type="PROSITE" id="PS50928"/>
    </source>
</evidence>
<keyword evidence="2 7" id="KW-0813">Transport</keyword>
<evidence type="ECO:0000256" key="1">
    <source>
        <dbReference type="ARBA" id="ARBA00004651"/>
    </source>
</evidence>
<dbReference type="Proteomes" id="UP000464374">
    <property type="component" value="Chromosome"/>
</dbReference>
<dbReference type="PANTHER" id="PTHR30043">
    <property type="entry name" value="PHOSPHONATES TRANSPORT SYSTEM PERMEASE PROTEIN"/>
    <property type="match status" value="1"/>
</dbReference>
<feature type="transmembrane region" description="Helical" evidence="7">
    <location>
        <begin position="184"/>
        <end position="206"/>
    </location>
</feature>
<evidence type="ECO:0000256" key="7">
    <source>
        <dbReference type="RuleBase" id="RU363032"/>
    </source>
</evidence>
<dbReference type="PROSITE" id="PS50928">
    <property type="entry name" value="ABC_TM1"/>
    <property type="match status" value="1"/>
</dbReference>
<dbReference type="KEGG" id="trz:GWP43_04070"/>
<dbReference type="GO" id="GO:0005886">
    <property type="term" value="C:plasma membrane"/>
    <property type="evidence" value="ECO:0007669"/>
    <property type="project" value="UniProtKB-SubCell"/>
</dbReference>
<keyword evidence="4 7" id="KW-0812">Transmembrane</keyword>
<evidence type="ECO:0000313" key="10">
    <source>
        <dbReference type="Proteomes" id="UP000464374"/>
    </source>
</evidence>
<dbReference type="AlphaFoldDB" id="A0A6P1Y1G1"/>
<dbReference type="InterPro" id="IPR000515">
    <property type="entry name" value="MetI-like"/>
</dbReference>
<evidence type="ECO:0000256" key="5">
    <source>
        <dbReference type="ARBA" id="ARBA00022989"/>
    </source>
</evidence>
<feature type="domain" description="ABC transmembrane type-1" evidence="8">
    <location>
        <begin position="78"/>
        <end position="262"/>
    </location>
</feature>
<feature type="transmembrane region" description="Helical" evidence="7">
    <location>
        <begin position="212"/>
        <end position="232"/>
    </location>
</feature>
<evidence type="ECO:0000313" key="9">
    <source>
        <dbReference type="EMBL" id="QHX42762.1"/>
    </source>
</evidence>
<dbReference type="GO" id="GO:0055085">
    <property type="term" value="P:transmembrane transport"/>
    <property type="evidence" value="ECO:0007669"/>
    <property type="project" value="InterPro"/>
</dbReference>
<proteinExistence type="inferred from homology"/>
<dbReference type="Gene3D" id="1.10.3720.10">
    <property type="entry name" value="MetI-like"/>
    <property type="match status" value="1"/>
</dbReference>
<dbReference type="SUPFAM" id="SSF161098">
    <property type="entry name" value="MetI-like"/>
    <property type="match status" value="1"/>
</dbReference>
<feature type="transmembrane region" description="Helical" evidence="7">
    <location>
        <begin position="74"/>
        <end position="103"/>
    </location>
</feature>
<feature type="transmembrane region" description="Helical" evidence="7">
    <location>
        <begin position="21"/>
        <end position="39"/>
    </location>
</feature>
<dbReference type="PANTHER" id="PTHR30043:SF1">
    <property type="entry name" value="ABC TRANSPORT SYSTEM PERMEASE PROTEIN P69"/>
    <property type="match status" value="1"/>
</dbReference>
<accession>A0A6P1Y1G1</accession>
<evidence type="ECO:0000256" key="2">
    <source>
        <dbReference type="ARBA" id="ARBA00022448"/>
    </source>
</evidence>
<name>A0A6P1Y1G1_9SPIR</name>
<feature type="transmembrane region" description="Helical" evidence="7">
    <location>
        <begin position="115"/>
        <end position="139"/>
    </location>
</feature>
<reference evidence="9 10" key="1">
    <citation type="submission" date="2020-01" db="EMBL/GenBank/DDBJ databases">
        <title>Complete genome sequence of a human oral phylogroup 1 Treponema sp. strain ATCC 700766, originally isolated from periodontitis dental plaque.</title>
        <authorList>
            <person name="Chan Y."/>
            <person name="Huo Y.-B."/>
            <person name="Yu X.-L."/>
            <person name="Zeng H."/>
            <person name="Leung W.-K."/>
            <person name="Watt R.M."/>
        </authorList>
    </citation>
    <scope>NUCLEOTIDE SEQUENCE [LARGE SCALE GENOMIC DNA]</scope>
    <source>
        <strain evidence="9 10">OMZ 804</strain>
    </source>
</reference>
<gene>
    <name evidence="9" type="ORF">GWP43_04070</name>
</gene>